<dbReference type="Proteomes" id="UP000823633">
    <property type="component" value="Unassembled WGS sequence"/>
</dbReference>
<proteinExistence type="inferred from homology"/>
<sequence>MKKDADFKLIQKNKKAYFNYEILEDLECGMALVGTEVKSVREGRVSFSDSYVEIKDGQFELIGFIIQPYSHGGKVFNHQGDRKRILLAHKQEIKKFRRKVEAKGMTIVPLEIYIKHNLVKMKIALARGKAVYDKKAAIKERDLQRDARREMKSLGY</sequence>
<dbReference type="InterPro" id="IPR023620">
    <property type="entry name" value="SmpB"/>
</dbReference>
<evidence type="ECO:0000256" key="1">
    <source>
        <dbReference type="ARBA" id="ARBA00022490"/>
    </source>
</evidence>
<name>A0A9D9E9A6_9SPIR</name>
<comment type="subcellular location">
    <subcellularLocation>
        <location evidence="3">Cytoplasm</location>
    </subcellularLocation>
    <text evidence="3">The tmRNA-SmpB complex associates with stalled 70S ribosomes.</text>
</comment>
<dbReference type="EMBL" id="JADIMU010000054">
    <property type="protein sequence ID" value="MBO8443697.1"/>
    <property type="molecule type" value="Genomic_DNA"/>
</dbReference>
<dbReference type="PANTHER" id="PTHR30308:SF2">
    <property type="entry name" value="SSRA-BINDING PROTEIN"/>
    <property type="match status" value="1"/>
</dbReference>
<accession>A0A9D9E9A6</accession>
<dbReference type="NCBIfam" id="TIGR00086">
    <property type="entry name" value="smpB"/>
    <property type="match status" value="1"/>
</dbReference>
<dbReference type="CDD" id="cd09294">
    <property type="entry name" value="SmpB"/>
    <property type="match status" value="1"/>
</dbReference>
<keyword evidence="2 3" id="KW-0694">RNA-binding</keyword>
<reference evidence="4" key="2">
    <citation type="journal article" date="2021" name="PeerJ">
        <title>Extensive microbial diversity within the chicken gut microbiome revealed by metagenomics and culture.</title>
        <authorList>
            <person name="Gilroy R."/>
            <person name="Ravi A."/>
            <person name="Getino M."/>
            <person name="Pursley I."/>
            <person name="Horton D.L."/>
            <person name="Alikhan N.F."/>
            <person name="Baker D."/>
            <person name="Gharbi K."/>
            <person name="Hall N."/>
            <person name="Watson M."/>
            <person name="Adriaenssens E.M."/>
            <person name="Foster-Nyarko E."/>
            <person name="Jarju S."/>
            <person name="Secka A."/>
            <person name="Antonio M."/>
            <person name="Oren A."/>
            <person name="Chaudhuri R.R."/>
            <person name="La Ragione R."/>
            <person name="Hildebrand F."/>
            <person name="Pallen M.J."/>
        </authorList>
    </citation>
    <scope>NUCLEOTIDE SEQUENCE</scope>
    <source>
        <strain evidence="4">11167</strain>
    </source>
</reference>
<protein>
    <recommendedName>
        <fullName evidence="3">SsrA-binding protein</fullName>
    </recommendedName>
    <alternativeName>
        <fullName evidence="3">Small protein B</fullName>
    </alternativeName>
</protein>
<comment type="similarity">
    <text evidence="3">Belongs to the SmpB family.</text>
</comment>
<dbReference type="Pfam" id="PF01668">
    <property type="entry name" value="SmpB"/>
    <property type="match status" value="1"/>
</dbReference>
<dbReference type="GO" id="GO:0070929">
    <property type="term" value="P:trans-translation"/>
    <property type="evidence" value="ECO:0007669"/>
    <property type="project" value="UniProtKB-UniRule"/>
</dbReference>
<evidence type="ECO:0000313" key="4">
    <source>
        <dbReference type="EMBL" id="MBO8443697.1"/>
    </source>
</evidence>
<dbReference type="HAMAP" id="MF_00023">
    <property type="entry name" value="SmpB"/>
    <property type="match status" value="1"/>
</dbReference>
<dbReference type="NCBIfam" id="NF003843">
    <property type="entry name" value="PRK05422.1"/>
    <property type="match status" value="1"/>
</dbReference>
<organism evidence="4 5">
    <name type="scientific">Candidatus Aphodenecus pullistercoris</name>
    <dbReference type="NCBI Taxonomy" id="2840669"/>
    <lineage>
        <taxon>Bacteria</taxon>
        <taxon>Pseudomonadati</taxon>
        <taxon>Spirochaetota</taxon>
        <taxon>Spirochaetia</taxon>
        <taxon>Spirochaetales</taxon>
        <taxon>Candidatus Aphodenecus</taxon>
    </lineage>
</organism>
<evidence type="ECO:0000256" key="2">
    <source>
        <dbReference type="ARBA" id="ARBA00022884"/>
    </source>
</evidence>
<dbReference type="AlphaFoldDB" id="A0A9D9E9A6"/>
<dbReference type="Gene3D" id="2.40.280.10">
    <property type="match status" value="1"/>
</dbReference>
<dbReference type="GO" id="GO:0003723">
    <property type="term" value="F:RNA binding"/>
    <property type="evidence" value="ECO:0007669"/>
    <property type="project" value="UniProtKB-UniRule"/>
</dbReference>
<dbReference type="InterPro" id="IPR020081">
    <property type="entry name" value="SsrA-bd_prot_CS"/>
</dbReference>
<dbReference type="PROSITE" id="PS01317">
    <property type="entry name" value="SSRP"/>
    <property type="match status" value="1"/>
</dbReference>
<keyword evidence="1 3" id="KW-0963">Cytoplasm</keyword>
<comment type="caution">
    <text evidence="4">The sequence shown here is derived from an EMBL/GenBank/DDBJ whole genome shotgun (WGS) entry which is preliminary data.</text>
</comment>
<evidence type="ECO:0000313" key="5">
    <source>
        <dbReference type="Proteomes" id="UP000823633"/>
    </source>
</evidence>
<dbReference type="InterPro" id="IPR000037">
    <property type="entry name" value="SsrA-bd_prot"/>
</dbReference>
<gene>
    <name evidence="3 4" type="primary">smpB</name>
    <name evidence="4" type="ORF">IAC42_08100</name>
</gene>
<comment type="function">
    <text evidence="3">Required for rescue of stalled ribosomes mediated by trans-translation. Binds to transfer-messenger RNA (tmRNA), required for stable association of tmRNA with ribosomes. tmRNA and SmpB together mimic tRNA shape, replacing the anticodon stem-loop with SmpB. tmRNA is encoded by the ssrA gene; the 2 termini fold to resemble tRNA(Ala) and it encodes a 'tag peptide', a short internal open reading frame. During trans-translation Ala-aminoacylated tmRNA acts like a tRNA, entering the A-site of stalled ribosomes, displacing the stalled mRNA. The ribosome then switches to translate the ORF on the tmRNA; the nascent peptide is terminated with the 'tag peptide' encoded by the tmRNA and targeted for degradation. The ribosome is freed to recommence translation, which seems to be the essential function of trans-translation.</text>
</comment>
<reference evidence="4" key="1">
    <citation type="submission" date="2020-10" db="EMBL/GenBank/DDBJ databases">
        <authorList>
            <person name="Gilroy R."/>
        </authorList>
    </citation>
    <scope>NUCLEOTIDE SEQUENCE</scope>
    <source>
        <strain evidence="4">11167</strain>
    </source>
</reference>
<evidence type="ECO:0000256" key="3">
    <source>
        <dbReference type="HAMAP-Rule" id="MF_00023"/>
    </source>
</evidence>
<dbReference type="PANTHER" id="PTHR30308">
    <property type="entry name" value="TMRNA-BINDING COMPONENT OF TRANS-TRANSLATION TAGGING COMPLEX"/>
    <property type="match status" value="1"/>
</dbReference>
<dbReference type="GO" id="GO:0005829">
    <property type="term" value="C:cytosol"/>
    <property type="evidence" value="ECO:0007669"/>
    <property type="project" value="TreeGrafter"/>
</dbReference>
<dbReference type="SUPFAM" id="SSF74982">
    <property type="entry name" value="Small protein B (SmpB)"/>
    <property type="match status" value="1"/>
</dbReference>
<dbReference type="GO" id="GO:0070930">
    <property type="term" value="P:trans-translation-dependent protein tagging"/>
    <property type="evidence" value="ECO:0007669"/>
    <property type="project" value="TreeGrafter"/>
</dbReference>